<dbReference type="InterPro" id="IPR016156">
    <property type="entry name" value="FAD/NAD-linked_Rdtase_dimer_sf"/>
</dbReference>
<keyword evidence="16" id="KW-1185">Reference proteome</keyword>
<keyword evidence="7" id="KW-0809">Transit peptide</keyword>
<keyword evidence="6" id="KW-0274">FAD</keyword>
<dbReference type="InterPro" id="IPR036188">
    <property type="entry name" value="FAD/NAD-bd_sf"/>
</dbReference>
<dbReference type="Proteomes" id="UP000001396">
    <property type="component" value="Unassembled WGS sequence"/>
</dbReference>
<evidence type="ECO:0000256" key="5">
    <source>
        <dbReference type="ARBA" id="ARBA00022703"/>
    </source>
</evidence>
<evidence type="ECO:0000256" key="2">
    <source>
        <dbReference type="ARBA" id="ARBA00004173"/>
    </source>
</evidence>
<dbReference type="GO" id="GO:0046983">
    <property type="term" value="F:protein dimerization activity"/>
    <property type="evidence" value="ECO:0007669"/>
    <property type="project" value="InterPro"/>
</dbReference>
<evidence type="ECO:0000313" key="15">
    <source>
        <dbReference type="EMBL" id="EFA84185.1"/>
    </source>
</evidence>
<gene>
    <name evidence="15" type="primary">aif</name>
    <name evidence="15" type="ORF">PPL_03260</name>
</gene>
<keyword evidence="10" id="KW-0496">Mitochondrion</keyword>
<dbReference type="Gene3D" id="3.50.50.60">
    <property type="entry name" value="FAD/NAD(P)-binding domain"/>
    <property type="match status" value="2"/>
</dbReference>
<feature type="region of interest" description="Disordered" evidence="12">
    <location>
        <begin position="40"/>
        <end position="67"/>
    </location>
</feature>
<dbReference type="InterPro" id="IPR023753">
    <property type="entry name" value="FAD/NAD-binding_dom"/>
</dbReference>
<evidence type="ECO:0000256" key="8">
    <source>
        <dbReference type="ARBA" id="ARBA00023002"/>
    </source>
</evidence>
<evidence type="ECO:0000256" key="4">
    <source>
        <dbReference type="ARBA" id="ARBA00022630"/>
    </source>
</evidence>
<evidence type="ECO:0000256" key="3">
    <source>
        <dbReference type="ARBA" id="ARBA00006442"/>
    </source>
</evidence>
<dbReference type="Gene3D" id="3.30.390.30">
    <property type="match status" value="2"/>
</dbReference>
<dbReference type="InterPro" id="IPR050446">
    <property type="entry name" value="FAD-oxidoreductase/Apoptosis"/>
</dbReference>
<dbReference type="EMBL" id="ADBJ01000010">
    <property type="protein sequence ID" value="EFA84185.1"/>
    <property type="molecule type" value="Genomic_DNA"/>
</dbReference>
<organism evidence="15 16">
    <name type="scientific">Heterostelium pallidum (strain ATCC 26659 / Pp 5 / PN500)</name>
    <name type="common">Cellular slime mold</name>
    <name type="synonym">Polysphondylium pallidum</name>
    <dbReference type="NCBI Taxonomy" id="670386"/>
    <lineage>
        <taxon>Eukaryota</taxon>
        <taxon>Amoebozoa</taxon>
        <taxon>Evosea</taxon>
        <taxon>Eumycetozoa</taxon>
        <taxon>Dictyostelia</taxon>
        <taxon>Acytosteliales</taxon>
        <taxon>Acytosteliaceae</taxon>
        <taxon>Heterostelium</taxon>
    </lineage>
</organism>
<evidence type="ECO:0000259" key="13">
    <source>
        <dbReference type="Pfam" id="PF07992"/>
    </source>
</evidence>
<name>D3B4D7_HETP5</name>
<dbReference type="GO" id="GO:0016174">
    <property type="term" value="F:NAD(P)H oxidase H2O2-forming activity"/>
    <property type="evidence" value="ECO:0007669"/>
    <property type="project" value="TreeGrafter"/>
</dbReference>
<comment type="cofactor">
    <cofactor evidence="1">
        <name>FAD</name>
        <dbReference type="ChEBI" id="CHEBI:57692"/>
    </cofactor>
</comment>
<sequence length="550" mass="61291">MFGSIVRNTLTKSKNVVNLTKFNQNNGRSSLSSSSIKYYSSNNQNRLNNNNNFNGNNNSNKNNNRNSSWMFGAGAAAVAATALLGSILSLEEQNKDTTTTEKKEKIARPEDDLNIEKFKYVIIGGGTAAYYAVDKILEHDKQATILMISKEYEVPYQRPPLSKNLWANKDENVKETLEYSDWSGAKSKLLYEPESVYGNEVLQFIRNKRVVDIHLDGKVILLNDGTLVAYEKCLIATGGEPRKFNYSASDDPRITTYRTVDDFRKLHDVVHDDKVKHVTVIGGGFLGSEITCAINDNLKDKVKITQVFPENGVLPLIFPDYLSKYATDKVKASGVDVLEGRLVKDISKNNDKLKVQLDNGSSIDTDHVVVAVGIIPNTDIAKSTSLEVDPVNGGYVVNAELQARSNVYVAGDVASFYDYNLGVRRRVEHHDHAKATGELAGKNMAGSADPYTYLPFFWSDLTDHIGFEAVGNTDAKLKTYAVWEKQKTDDADKFSKGIIYYLNDKSKVVGVLTFRNYGKMDKARELITKGKPITNLEDLQHAISLEDEHH</sequence>
<comment type="similarity">
    <text evidence="3">Belongs to the FAD-dependent oxidoreductase family.</text>
</comment>
<dbReference type="SUPFAM" id="SSF55424">
    <property type="entry name" value="FAD/NAD-linked reductases, dimerisation (C-terminal) domain"/>
    <property type="match status" value="1"/>
</dbReference>
<keyword evidence="9" id="KW-0520">NAD</keyword>
<dbReference type="AlphaFoldDB" id="D3B4D7"/>
<dbReference type="RefSeq" id="XP_020436302.1">
    <property type="nucleotide sequence ID" value="XM_020574230.1"/>
</dbReference>
<comment type="caution">
    <text evidence="15">The sequence shown here is derived from an EMBL/GenBank/DDBJ whole genome shotgun (WGS) entry which is preliminary data.</text>
</comment>
<protein>
    <submittedName>
        <fullName evidence="15">Apoptosis inducing factor</fullName>
    </submittedName>
</protein>
<dbReference type="FunCoup" id="D3B4D7">
    <property type="interactions" value="517"/>
</dbReference>
<keyword evidence="4" id="KW-0285">Flavoprotein</keyword>
<dbReference type="SUPFAM" id="SSF51905">
    <property type="entry name" value="FAD/NAD(P)-binding domain"/>
    <property type="match status" value="1"/>
</dbReference>
<reference evidence="15 16" key="1">
    <citation type="journal article" date="2011" name="Genome Res.">
        <title>Phylogeny-wide analysis of social amoeba genomes highlights ancient origins for complex intercellular communication.</title>
        <authorList>
            <person name="Heidel A.J."/>
            <person name="Lawal H.M."/>
            <person name="Felder M."/>
            <person name="Schilde C."/>
            <person name="Helps N.R."/>
            <person name="Tunggal B."/>
            <person name="Rivero F."/>
            <person name="John U."/>
            <person name="Schleicher M."/>
            <person name="Eichinger L."/>
            <person name="Platzer M."/>
            <person name="Noegel A.A."/>
            <person name="Schaap P."/>
            <person name="Gloeckner G."/>
        </authorList>
    </citation>
    <scope>NUCLEOTIDE SEQUENCE [LARGE SCALE GENOMIC DNA]</scope>
    <source>
        <strain evidence="16">ATCC 26659 / Pp 5 / PN500</strain>
    </source>
</reference>
<dbReference type="GeneID" id="31358783"/>
<evidence type="ECO:0000256" key="9">
    <source>
        <dbReference type="ARBA" id="ARBA00023027"/>
    </source>
</evidence>
<comment type="catalytic activity">
    <reaction evidence="11">
        <text>A + NADH + H(+) = AH2 + NAD(+)</text>
        <dbReference type="Rhea" id="RHEA:11356"/>
        <dbReference type="ChEBI" id="CHEBI:13193"/>
        <dbReference type="ChEBI" id="CHEBI:15378"/>
        <dbReference type="ChEBI" id="CHEBI:17499"/>
        <dbReference type="ChEBI" id="CHEBI:57540"/>
        <dbReference type="ChEBI" id="CHEBI:57945"/>
    </reaction>
</comment>
<dbReference type="PRINTS" id="PR00411">
    <property type="entry name" value="PNDRDTASEI"/>
</dbReference>
<dbReference type="OMA" id="RSIFFEH"/>
<dbReference type="STRING" id="670386.D3B4D7"/>
<dbReference type="GO" id="GO:0033108">
    <property type="term" value="P:mitochondrial respiratory chain complex assembly"/>
    <property type="evidence" value="ECO:0007669"/>
    <property type="project" value="TreeGrafter"/>
</dbReference>
<evidence type="ECO:0000313" key="16">
    <source>
        <dbReference type="Proteomes" id="UP000001396"/>
    </source>
</evidence>
<evidence type="ECO:0000256" key="6">
    <source>
        <dbReference type="ARBA" id="ARBA00022827"/>
    </source>
</evidence>
<dbReference type="Pfam" id="PF07992">
    <property type="entry name" value="Pyr_redox_2"/>
    <property type="match status" value="1"/>
</dbReference>
<dbReference type="GO" id="GO:0005739">
    <property type="term" value="C:mitochondrion"/>
    <property type="evidence" value="ECO:0007669"/>
    <property type="project" value="UniProtKB-SubCell"/>
</dbReference>
<feature type="domain" description="FAD/NAD(P)-binding" evidence="13">
    <location>
        <begin position="118"/>
        <end position="437"/>
    </location>
</feature>
<dbReference type="SMART" id="SM01353">
    <property type="entry name" value="AIF_C"/>
    <property type="match status" value="1"/>
</dbReference>
<dbReference type="PANTHER" id="PTHR43557:SF4">
    <property type="entry name" value="APOPTOSIS-INDUCING FACTOR 1, MITOCHONDRIAL"/>
    <property type="match status" value="1"/>
</dbReference>
<evidence type="ECO:0000256" key="10">
    <source>
        <dbReference type="ARBA" id="ARBA00023128"/>
    </source>
</evidence>
<dbReference type="Pfam" id="PF14721">
    <property type="entry name" value="AIF_C"/>
    <property type="match status" value="1"/>
</dbReference>
<evidence type="ECO:0000256" key="7">
    <source>
        <dbReference type="ARBA" id="ARBA00022946"/>
    </source>
</evidence>
<evidence type="ECO:0000256" key="11">
    <source>
        <dbReference type="ARBA" id="ARBA00047786"/>
    </source>
</evidence>
<evidence type="ECO:0000256" key="1">
    <source>
        <dbReference type="ARBA" id="ARBA00001974"/>
    </source>
</evidence>
<proteinExistence type="inferred from homology"/>
<dbReference type="PANTHER" id="PTHR43557">
    <property type="entry name" value="APOPTOSIS-INDUCING FACTOR 1"/>
    <property type="match status" value="1"/>
</dbReference>
<accession>D3B4D7</accession>
<dbReference type="GO" id="GO:0012501">
    <property type="term" value="P:programmed cell death"/>
    <property type="evidence" value="ECO:0007669"/>
    <property type="project" value="TreeGrafter"/>
</dbReference>
<feature type="domain" description="Mitochondrial apoptosis-inducing factor C-terminal" evidence="14">
    <location>
        <begin position="440"/>
        <end position="491"/>
    </location>
</feature>
<dbReference type="InParanoid" id="D3B4D7"/>
<dbReference type="PRINTS" id="PR00368">
    <property type="entry name" value="FADPNR"/>
</dbReference>
<keyword evidence="5" id="KW-0053">Apoptosis</keyword>
<comment type="subcellular location">
    <subcellularLocation>
        <location evidence="2">Mitochondrion</location>
    </subcellularLocation>
</comment>
<evidence type="ECO:0000256" key="12">
    <source>
        <dbReference type="SAM" id="MobiDB-lite"/>
    </source>
</evidence>
<dbReference type="GO" id="GO:0071949">
    <property type="term" value="F:FAD binding"/>
    <property type="evidence" value="ECO:0007669"/>
    <property type="project" value="TreeGrafter"/>
</dbReference>
<dbReference type="InterPro" id="IPR029324">
    <property type="entry name" value="AIF_C"/>
</dbReference>
<keyword evidence="8" id="KW-0560">Oxidoreductase</keyword>
<evidence type="ECO:0000259" key="14">
    <source>
        <dbReference type="Pfam" id="PF14721"/>
    </source>
</evidence>